<evidence type="ECO:0000256" key="6">
    <source>
        <dbReference type="ARBA" id="ARBA00022794"/>
    </source>
</evidence>
<dbReference type="GO" id="GO:0005576">
    <property type="term" value="C:extracellular region"/>
    <property type="evidence" value="ECO:0007669"/>
    <property type="project" value="GOC"/>
</dbReference>
<comment type="subunit">
    <text evidence="4">Homodimer.</text>
</comment>
<evidence type="ECO:0000313" key="13">
    <source>
        <dbReference type="EMBL" id="KAK2190486.1"/>
    </source>
</evidence>
<proteinExistence type="inferred from homology"/>
<evidence type="ECO:0000256" key="2">
    <source>
        <dbReference type="ARBA" id="ARBA00004230"/>
    </source>
</evidence>
<dbReference type="GO" id="GO:0031514">
    <property type="term" value="C:motile cilium"/>
    <property type="evidence" value="ECO:0007669"/>
    <property type="project" value="UniProtKB-SubCell"/>
</dbReference>
<evidence type="ECO:0000256" key="3">
    <source>
        <dbReference type="ARBA" id="ARBA00004496"/>
    </source>
</evidence>
<comment type="similarity">
    <text evidence="10">Belongs to the DNAAF19/PR46b family.</text>
</comment>
<dbReference type="Proteomes" id="UP001209878">
    <property type="component" value="Unassembled WGS sequence"/>
</dbReference>
<dbReference type="Pfam" id="PF13877">
    <property type="entry name" value="RPAP3_C"/>
    <property type="match status" value="1"/>
</dbReference>
<comment type="subcellular location">
    <subcellularLocation>
        <location evidence="2">Cell projection</location>
        <location evidence="2">Cilium</location>
        <location evidence="2">Flagellum</location>
    </subcellularLocation>
    <subcellularLocation>
        <location evidence="3">Cytoplasm</location>
    </subcellularLocation>
</comment>
<evidence type="ECO:0000256" key="5">
    <source>
        <dbReference type="ARBA" id="ARBA00022490"/>
    </source>
</evidence>
<gene>
    <name evidence="13" type="ORF">NP493_78g02010</name>
</gene>
<evidence type="ECO:0000259" key="12">
    <source>
        <dbReference type="Pfam" id="PF15867"/>
    </source>
</evidence>
<dbReference type="AlphaFoldDB" id="A0AAD9P934"/>
<feature type="domain" description="RNA-polymerase II-associated protein 3-like C-terminal" evidence="11">
    <location>
        <begin position="103"/>
        <end position="192"/>
    </location>
</feature>
<dbReference type="GO" id="GO:0036157">
    <property type="term" value="C:outer dynein arm"/>
    <property type="evidence" value="ECO:0007669"/>
    <property type="project" value="InterPro"/>
</dbReference>
<sequence>MVSKHDDAVDFDKLEKELTVALDQEQRYWTENDAKFRAVDQKVATYDEFREIVLASHLKPLDKEDKMPTTGFRQPWNTMADGSAAAGPSRQSQDISLGVSKLPSNGHEFALSWRRFNNNGSDKYRYLLDIGAQHIGDVFKSEISFGLLGDILLVLQQHMCPEDITQVTDILSSLSRAGRFGLSVQFLSAAEKETGVKLFNQVQDGLQSLHTEAGQNDALDKFDKLKKVYDI</sequence>
<comment type="caution">
    <text evidence="13">The sequence shown here is derived from an EMBL/GenBank/DDBJ whole genome shotgun (WGS) entry which is preliminary data.</text>
</comment>
<keyword evidence="8" id="KW-0969">Cilium</keyword>
<organism evidence="13 14">
    <name type="scientific">Ridgeia piscesae</name>
    <name type="common">Tubeworm</name>
    <dbReference type="NCBI Taxonomy" id="27915"/>
    <lineage>
        <taxon>Eukaryota</taxon>
        <taxon>Metazoa</taxon>
        <taxon>Spiralia</taxon>
        <taxon>Lophotrochozoa</taxon>
        <taxon>Annelida</taxon>
        <taxon>Polychaeta</taxon>
        <taxon>Sedentaria</taxon>
        <taxon>Canalipalpata</taxon>
        <taxon>Sabellida</taxon>
        <taxon>Siboglinidae</taxon>
        <taxon>Ridgeia</taxon>
    </lineage>
</organism>
<reference evidence="13" key="1">
    <citation type="journal article" date="2023" name="Mol. Biol. Evol.">
        <title>Third-Generation Sequencing Reveals the Adaptive Role of the Epigenome in Three Deep-Sea Polychaetes.</title>
        <authorList>
            <person name="Perez M."/>
            <person name="Aroh O."/>
            <person name="Sun Y."/>
            <person name="Lan Y."/>
            <person name="Juniper S.K."/>
            <person name="Young C.R."/>
            <person name="Angers B."/>
            <person name="Qian P.Y."/>
        </authorList>
    </citation>
    <scope>NUCLEOTIDE SEQUENCE</scope>
    <source>
        <strain evidence="13">R07B-5</strain>
    </source>
</reference>
<evidence type="ECO:0000256" key="10">
    <source>
        <dbReference type="ARBA" id="ARBA00049986"/>
    </source>
</evidence>
<dbReference type="PANTHER" id="PTHR28572">
    <property type="entry name" value="COILED-COIL DOMAIN-CONTAINING PROTEIN 103"/>
    <property type="match status" value="1"/>
</dbReference>
<dbReference type="InterPro" id="IPR025986">
    <property type="entry name" value="RPAP3-like_C"/>
</dbReference>
<dbReference type="InterPro" id="IPR042422">
    <property type="entry name" value="CC103"/>
</dbReference>
<comment type="function">
    <text evidence="1">Dynein-attachment factor required for cilia motility.</text>
</comment>
<protein>
    <recommendedName>
        <fullName evidence="15">Coiled-coil domain-containing protein 103</fullName>
    </recommendedName>
</protein>
<evidence type="ECO:0000256" key="8">
    <source>
        <dbReference type="ARBA" id="ARBA00023069"/>
    </source>
</evidence>
<dbReference type="EMBL" id="JAODUO010000078">
    <property type="protein sequence ID" value="KAK2190486.1"/>
    <property type="molecule type" value="Genomic_DNA"/>
</dbReference>
<dbReference type="Pfam" id="PF15867">
    <property type="entry name" value="Dynein_attach_N"/>
    <property type="match status" value="1"/>
</dbReference>
<dbReference type="PANTHER" id="PTHR28572:SF1">
    <property type="entry name" value="COILED-COIL DOMAIN-CONTAINING PROTEIN 103"/>
    <property type="match status" value="1"/>
</dbReference>
<keyword evidence="14" id="KW-1185">Reference proteome</keyword>
<keyword evidence="5" id="KW-0963">Cytoplasm</keyword>
<evidence type="ECO:0000256" key="4">
    <source>
        <dbReference type="ARBA" id="ARBA00011738"/>
    </source>
</evidence>
<evidence type="ECO:0000256" key="7">
    <source>
        <dbReference type="ARBA" id="ARBA00022846"/>
    </source>
</evidence>
<evidence type="ECO:0000256" key="9">
    <source>
        <dbReference type="ARBA" id="ARBA00023273"/>
    </source>
</evidence>
<keyword evidence="7" id="KW-0282">Flagellum</keyword>
<dbReference type="GO" id="GO:0036159">
    <property type="term" value="P:inner dynein arm assembly"/>
    <property type="evidence" value="ECO:0007669"/>
    <property type="project" value="TreeGrafter"/>
</dbReference>
<evidence type="ECO:0000256" key="1">
    <source>
        <dbReference type="ARBA" id="ARBA00004048"/>
    </source>
</evidence>
<name>A0AAD9P934_RIDPI</name>
<evidence type="ECO:0000259" key="11">
    <source>
        <dbReference type="Pfam" id="PF13877"/>
    </source>
</evidence>
<dbReference type="GO" id="GO:0007368">
    <property type="term" value="P:determination of left/right symmetry"/>
    <property type="evidence" value="ECO:0007669"/>
    <property type="project" value="TreeGrafter"/>
</dbReference>
<keyword evidence="9" id="KW-0966">Cell projection</keyword>
<evidence type="ECO:0008006" key="15">
    <source>
        <dbReference type="Google" id="ProtNLM"/>
    </source>
</evidence>
<dbReference type="InterPro" id="IPR031733">
    <property type="entry name" value="Dynein_attach_N"/>
</dbReference>
<dbReference type="GO" id="GO:0003351">
    <property type="term" value="P:epithelial cilium movement involved in extracellular fluid movement"/>
    <property type="evidence" value="ECO:0007669"/>
    <property type="project" value="TreeGrafter"/>
</dbReference>
<feature type="domain" description="Dynein attachment factor N-terminal" evidence="12">
    <location>
        <begin position="9"/>
        <end position="77"/>
    </location>
</feature>
<keyword evidence="6" id="KW-0970">Cilium biogenesis/degradation</keyword>
<accession>A0AAD9P934</accession>
<evidence type="ECO:0000313" key="14">
    <source>
        <dbReference type="Proteomes" id="UP001209878"/>
    </source>
</evidence>